<dbReference type="Pfam" id="PF07364">
    <property type="entry name" value="DUF1485"/>
    <property type="match status" value="1"/>
</dbReference>
<keyword evidence="4" id="KW-1185">Reference proteome</keyword>
<dbReference type="RefSeq" id="WP_341837340.1">
    <property type="nucleotide sequence ID" value="NZ_CP149822.1"/>
</dbReference>
<feature type="domain" description="Microcystin LR degradation protein MlrC N-terminal" evidence="2">
    <location>
        <begin position="9"/>
        <end position="294"/>
    </location>
</feature>
<dbReference type="InterPro" id="IPR010799">
    <property type="entry name" value="MlrC_C"/>
</dbReference>
<sequence length="499" mass="54031">MSFDGKQLRVAILGIYHESNTFIAKPTTLDDFRNSHWLMGDAIAREYRHAFHEIGGMLEVLEENNIKAVPVMYAEATPGGTVSAETYDTLLEEMMRGLEAILPVDGCLVVPHGAGVSEEFMDMDGHWLTQLRQRLGADMPIIGTLDPHANVSPAMTAATNALVAYSTNPHIDQRDTGKKAAALMVETLKGNIHPVQQLMQAPVAISIEQQFTSAEPCKSLYGLAREAAGQPGVLSVSILLGFPYADVPEMGSAFIVITDNDPPLCKRIGEELKDRLVSNRTDFVAEKHDIAALLPKMRNWAKPVLLLDMGDNVGGGSPGNSAYLLAAVESYRMPSCFICIYDPAAVAEALAHQPGETFSLSPGNVEGGYMQGTTAFTITVRLLMAADGKFSEDSPRHGGQVNFDMGKIAVVQTGGGNVIMLTSLRVPPFSLRQLTAFGIHPQHFNAVVAKGVNAPIAAYGPVCPTIVQVNTPGVTQADMTRFTYRHRRQPLFPFEQDIK</sequence>
<evidence type="ECO:0000259" key="2">
    <source>
        <dbReference type="Pfam" id="PF07364"/>
    </source>
</evidence>
<evidence type="ECO:0000259" key="1">
    <source>
        <dbReference type="Pfam" id="PF07171"/>
    </source>
</evidence>
<protein>
    <submittedName>
        <fullName evidence="3">M81 family metallopeptidase</fullName>
    </submittedName>
</protein>
<evidence type="ECO:0000313" key="4">
    <source>
        <dbReference type="Proteomes" id="UP001485459"/>
    </source>
</evidence>
<dbReference type="InterPro" id="IPR015995">
    <property type="entry name" value="MlrC_N"/>
</dbReference>
<dbReference type="Proteomes" id="UP001485459">
    <property type="component" value="Chromosome"/>
</dbReference>
<proteinExistence type="predicted"/>
<name>A0ABZ2YUD2_9BACT</name>
<gene>
    <name evidence="3" type="ORF">WJU16_05600</name>
</gene>
<reference evidence="4" key="1">
    <citation type="submission" date="2024-03" db="EMBL/GenBank/DDBJ databases">
        <title>Chitinophaga horti sp. nov., isolated from garden soil.</title>
        <authorList>
            <person name="Lee D.S."/>
            <person name="Han D.M."/>
            <person name="Baek J.H."/>
            <person name="Choi D.G."/>
            <person name="Jeon J.H."/>
            <person name="Jeon C.O."/>
        </authorList>
    </citation>
    <scope>NUCLEOTIDE SEQUENCE [LARGE SCALE GENOMIC DNA]</scope>
    <source>
        <strain evidence="4">GPA1</strain>
    </source>
</reference>
<feature type="domain" description="Microcystin LR degradation protein MlrC C-terminal" evidence="1">
    <location>
        <begin position="306"/>
        <end position="486"/>
    </location>
</feature>
<dbReference type="EMBL" id="CP149822">
    <property type="protein sequence ID" value="WZN42506.1"/>
    <property type="molecule type" value="Genomic_DNA"/>
</dbReference>
<evidence type="ECO:0000313" key="3">
    <source>
        <dbReference type="EMBL" id="WZN42506.1"/>
    </source>
</evidence>
<accession>A0ABZ2YUD2</accession>
<dbReference type="Pfam" id="PF07171">
    <property type="entry name" value="MlrC_C"/>
    <property type="match status" value="1"/>
</dbReference>
<organism evidence="3 4">
    <name type="scientific">Chitinophaga pollutisoli</name>
    <dbReference type="NCBI Taxonomy" id="3133966"/>
    <lineage>
        <taxon>Bacteria</taxon>
        <taxon>Pseudomonadati</taxon>
        <taxon>Bacteroidota</taxon>
        <taxon>Chitinophagia</taxon>
        <taxon>Chitinophagales</taxon>
        <taxon>Chitinophagaceae</taxon>
        <taxon>Chitinophaga</taxon>
    </lineage>
</organism>